<dbReference type="EMBL" id="GDKF01007183">
    <property type="protein sequence ID" value="JAT71439.1"/>
    <property type="molecule type" value="Transcribed_RNA"/>
</dbReference>
<feature type="non-terminal residue" evidence="2">
    <location>
        <position position="1"/>
    </location>
</feature>
<organism evidence="2">
    <name type="scientific">Auxenochlorella protothecoides</name>
    <name type="common">Green microalga</name>
    <name type="synonym">Chlorella protothecoides</name>
    <dbReference type="NCBI Taxonomy" id="3075"/>
    <lineage>
        <taxon>Eukaryota</taxon>
        <taxon>Viridiplantae</taxon>
        <taxon>Chlorophyta</taxon>
        <taxon>core chlorophytes</taxon>
        <taxon>Trebouxiophyceae</taxon>
        <taxon>Chlorellales</taxon>
        <taxon>Chlorellaceae</taxon>
        <taxon>Auxenochlorella</taxon>
    </lineage>
</organism>
<feature type="compositionally biased region" description="Gly residues" evidence="1">
    <location>
        <begin position="588"/>
        <end position="602"/>
    </location>
</feature>
<feature type="compositionally biased region" description="Low complexity" evidence="1">
    <location>
        <begin position="168"/>
        <end position="177"/>
    </location>
</feature>
<dbReference type="AlphaFoldDB" id="A0A1D1ZWY1"/>
<evidence type="ECO:0000256" key="1">
    <source>
        <dbReference type="SAM" id="MobiDB-lite"/>
    </source>
</evidence>
<feature type="compositionally biased region" description="Basic and acidic residues" evidence="1">
    <location>
        <begin position="49"/>
        <end position="60"/>
    </location>
</feature>
<feature type="region of interest" description="Disordered" evidence="1">
    <location>
        <begin position="1"/>
        <end position="29"/>
    </location>
</feature>
<dbReference type="PANTHER" id="PTHR36011:SF1">
    <property type="entry name" value="BAT2 DOMAIN PROTEIN"/>
    <property type="match status" value="1"/>
</dbReference>
<feature type="compositionally biased region" description="Low complexity" evidence="1">
    <location>
        <begin position="295"/>
        <end position="311"/>
    </location>
</feature>
<gene>
    <name evidence="2" type="ORF">g.58611</name>
</gene>
<sequence>GPTRVTIATDTEHVHGPRAGVDQGGLEVSRPHPRITYWAPFVHSHSELKATDMASDKELDTPDDTGNTEDLTPSDILDGWDELSRPPSVRSVPASLASRSAGPASRSDSLGSSPSATSSPSKASRAERATMAPPRLGQAEASHPVPNIQEGDGGLESRNPRVPPPQRPAARAPASRSQRGRGRLGIMRAGILEARQPGGALAGEPTAMQSRSQDPAPAGNTASSVSVRTEARPMRPPGAAEAGLAGKEGPARQRPTLRPTAAPRKSQTDVKPSPASCSAPDGEPSAGKGPAGQVAGDDGAAAAEESRPPAAGGWGGWGALTKLKASVQQVAATAVDDVTQLTTSFQQVLQEIAAEEDDLPPAPGGQDPVSSLRPCQGRSMAPEAREVDDDDPASAALSPGRLAKREAVLSRLEGAPPPLAARLQAVDQGVERVAQGAGAALSSLWGWGAGLARHVEQAVDGEAAGADTGKAEPRQPSAAPSAAGLLGALRATAAQLVAEAVGPGGDSADEGAGVRPRSGGAREALTLDQSLYVYGGSQAREELQELGAECSRLGHRVCAAEQDPVRRAALEDALRTLAEALGSLDEGAGAGVGGAEAGGDAGARGSEELARDGAASTQPPGSRRAPPPRSAALERGHAVVRDVAEEAVESAESLGARADVLPAGTKHLAEVASLGMERTLSLARSVLHSARSARPSDDRISWPSEAPAVARVLRGEAACALRELGSVEAALLAALDRLRGDGGGEVAHDDDAERRELMRLAEECRAAMAACLALSTPLVWWSCCASRAGPAAEPR</sequence>
<feature type="region of interest" description="Disordered" evidence="1">
    <location>
        <begin position="352"/>
        <end position="400"/>
    </location>
</feature>
<feature type="region of interest" description="Disordered" evidence="1">
    <location>
        <begin position="49"/>
        <end position="317"/>
    </location>
</feature>
<feature type="compositionally biased region" description="Low complexity" evidence="1">
    <location>
        <begin position="85"/>
        <end position="123"/>
    </location>
</feature>
<name>A0A1D1ZWY1_AUXPR</name>
<protein>
    <submittedName>
        <fullName evidence="2">Uncharacterized protein</fullName>
    </submittedName>
</protein>
<feature type="region of interest" description="Disordered" evidence="1">
    <location>
        <begin position="585"/>
        <end position="636"/>
    </location>
</feature>
<dbReference type="PANTHER" id="PTHR36011">
    <property type="entry name" value="BAT2 DOMAIN PROTEIN"/>
    <property type="match status" value="1"/>
</dbReference>
<reference evidence="2" key="1">
    <citation type="submission" date="2015-08" db="EMBL/GenBank/DDBJ databases">
        <authorList>
            <person name="Babu N.S."/>
            <person name="Beckwith C.J."/>
            <person name="Beseler K.G."/>
            <person name="Brison A."/>
            <person name="Carone J.V."/>
            <person name="Caskin T.P."/>
            <person name="Diamond M."/>
            <person name="Durham M.E."/>
            <person name="Foxe J.M."/>
            <person name="Go M."/>
            <person name="Henderson B.A."/>
            <person name="Jones I.B."/>
            <person name="McGettigan J.A."/>
            <person name="Micheletti S.J."/>
            <person name="Nasrallah M.E."/>
            <person name="Ortiz D."/>
            <person name="Piller C.R."/>
            <person name="Privatt S.R."/>
            <person name="Schneider S.L."/>
            <person name="Sharp S."/>
            <person name="Smith T.C."/>
            <person name="Stanton J.D."/>
            <person name="Ullery H.E."/>
            <person name="Wilson R.J."/>
            <person name="Serrano M.G."/>
            <person name="Buck G."/>
            <person name="Lee V."/>
            <person name="Wang Y."/>
            <person name="Carvalho R."/>
            <person name="Voegtly L."/>
            <person name="Shi R."/>
            <person name="Duckworth R."/>
            <person name="Johnson A."/>
            <person name="Loviza R."/>
            <person name="Walstead R."/>
            <person name="Shah Z."/>
            <person name="Kiflezghi M."/>
            <person name="Wade K."/>
            <person name="Ball S.L."/>
            <person name="Bradley K.W."/>
            <person name="Asai D.J."/>
            <person name="Bowman C.A."/>
            <person name="Russell D.A."/>
            <person name="Pope W.H."/>
            <person name="Jacobs-Sera D."/>
            <person name="Hendrix R.W."/>
            <person name="Hatfull G.F."/>
        </authorList>
    </citation>
    <scope>NUCLEOTIDE SEQUENCE</scope>
</reference>
<evidence type="ECO:0000313" key="2">
    <source>
        <dbReference type="EMBL" id="JAT71439.1"/>
    </source>
</evidence>
<accession>A0A1D1ZWY1</accession>
<feature type="compositionally biased region" description="Low complexity" evidence="1">
    <location>
        <begin position="237"/>
        <end position="248"/>
    </location>
</feature>
<proteinExistence type="predicted"/>
<feature type="region of interest" description="Disordered" evidence="1">
    <location>
        <begin position="501"/>
        <end position="521"/>
    </location>
</feature>